<name>A0A9W4MRU1_PENNA</name>
<sequence>MFVGMVRWPRVGPWRWRIVWRPVPPLSSASTSDHRKATFLLGRRIYFVGGAPRSLSLVHTHTGPCLPR</sequence>
<organism evidence="1 2">
    <name type="scientific">Penicillium nalgiovense</name>
    <dbReference type="NCBI Taxonomy" id="60175"/>
    <lineage>
        <taxon>Eukaryota</taxon>
        <taxon>Fungi</taxon>
        <taxon>Dikarya</taxon>
        <taxon>Ascomycota</taxon>
        <taxon>Pezizomycotina</taxon>
        <taxon>Eurotiomycetes</taxon>
        <taxon>Eurotiomycetidae</taxon>
        <taxon>Eurotiales</taxon>
        <taxon>Aspergillaceae</taxon>
        <taxon>Penicillium</taxon>
    </lineage>
</organism>
<evidence type="ECO:0000313" key="2">
    <source>
        <dbReference type="Proteomes" id="UP001153461"/>
    </source>
</evidence>
<evidence type="ECO:0000313" key="1">
    <source>
        <dbReference type="EMBL" id="CAG8096967.1"/>
    </source>
</evidence>
<accession>A0A9W4MRU1</accession>
<dbReference type="Proteomes" id="UP001153461">
    <property type="component" value="Unassembled WGS sequence"/>
</dbReference>
<protein>
    <submittedName>
        <fullName evidence="1">Uncharacterized protein</fullName>
    </submittedName>
</protein>
<reference evidence="1" key="1">
    <citation type="submission" date="2021-07" db="EMBL/GenBank/DDBJ databases">
        <authorList>
            <person name="Branca A.L. A."/>
        </authorList>
    </citation>
    <scope>NUCLEOTIDE SEQUENCE</scope>
</reference>
<dbReference type="OrthoDB" id="4078873at2759"/>
<gene>
    <name evidence="1" type="ORF">PNAL_LOCUS4578</name>
</gene>
<comment type="caution">
    <text evidence="1">The sequence shown here is derived from an EMBL/GenBank/DDBJ whole genome shotgun (WGS) entry which is preliminary data.</text>
</comment>
<proteinExistence type="predicted"/>
<dbReference type="AlphaFoldDB" id="A0A9W4MRU1"/>
<dbReference type="EMBL" id="CAJVNV010000178">
    <property type="protein sequence ID" value="CAG8096967.1"/>
    <property type="molecule type" value="Genomic_DNA"/>
</dbReference>